<proteinExistence type="predicted"/>
<dbReference type="SUPFAM" id="SSF48452">
    <property type="entry name" value="TPR-like"/>
    <property type="match status" value="1"/>
</dbReference>
<evidence type="ECO:0000313" key="1">
    <source>
        <dbReference type="EMBL" id="ORX87968.1"/>
    </source>
</evidence>
<organism evidence="1 2">
    <name type="scientific">Anaeromyces robustus</name>
    <dbReference type="NCBI Taxonomy" id="1754192"/>
    <lineage>
        <taxon>Eukaryota</taxon>
        <taxon>Fungi</taxon>
        <taxon>Fungi incertae sedis</taxon>
        <taxon>Chytridiomycota</taxon>
        <taxon>Chytridiomycota incertae sedis</taxon>
        <taxon>Neocallimastigomycetes</taxon>
        <taxon>Neocallimastigales</taxon>
        <taxon>Neocallimastigaceae</taxon>
        <taxon>Anaeromyces</taxon>
    </lineage>
</organism>
<reference evidence="1 2" key="1">
    <citation type="submission" date="2016-08" db="EMBL/GenBank/DDBJ databases">
        <title>A Parts List for Fungal Cellulosomes Revealed by Comparative Genomics.</title>
        <authorList>
            <consortium name="DOE Joint Genome Institute"/>
            <person name="Haitjema C.H."/>
            <person name="Gilmore S.P."/>
            <person name="Henske J.K."/>
            <person name="Solomon K.V."/>
            <person name="De Groot R."/>
            <person name="Kuo A."/>
            <person name="Mondo S.J."/>
            <person name="Salamov A.A."/>
            <person name="Labutti K."/>
            <person name="Zhao Z."/>
            <person name="Chiniquy J."/>
            <person name="Barry K."/>
            <person name="Brewer H.M."/>
            <person name="Purvine S.O."/>
            <person name="Wright A.T."/>
            <person name="Boxma B."/>
            <person name="Van Alen T."/>
            <person name="Hackstein J.H."/>
            <person name="Baker S.E."/>
            <person name="Grigoriev I.V."/>
            <person name="O'Malley M.A."/>
        </authorList>
    </citation>
    <scope>NUCLEOTIDE SEQUENCE [LARGE SCALE GENOMIC DNA]</scope>
    <source>
        <strain evidence="1 2">S4</strain>
    </source>
</reference>
<dbReference type="PANTHER" id="PTHR31975">
    <property type="entry name" value="BUD SITE SELECTION PROTEIN 7-RELATED"/>
    <property type="match status" value="1"/>
</dbReference>
<accession>A0A1Y1XQE4</accession>
<dbReference type="InterPro" id="IPR015374">
    <property type="entry name" value="ChAPs"/>
</dbReference>
<evidence type="ECO:0000313" key="2">
    <source>
        <dbReference type="Proteomes" id="UP000193944"/>
    </source>
</evidence>
<dbReference type="EMBL" id="MCFG01000003">
    <property type="protein sequence ID" value="ORX87968.1"/>
    <property type="molecule type" value="Genomic_DNA"/>
</dbReference>
<name>A0A1Y1XQE4_9FUNG</name>
<dbReference type="InterPro" id="IPR011990">
    <property type="entry name" value="TPR-like_helical_dom_sf"/>
</dbReference>
<dbReference type="Pfam" id="PF09295">
    <property type="entry name" value="ChAPs"/>
    <property type="match status" value="1"/>
</dbReference>
<comment type="caution">
    <text evidence="1">The sequence shown here is derived from an EMBL/GenBank/DDBJ whole genome shotgun (WGS) entry which is preliminary data.</text>
</comment>
<dbReference type="Gene3D" id="1.25.40.10">
    <property type="entry name" value="Tetratricopeptide repeat domain"/>
    <property type="match status" value="1"/>
</dbReference>
<dbReference type="PANTHER" id="PTHR31975:SF1">
    <property type="entry name" value="BUD SITE SELECTION PROTEIN 7-RELATED"/>
    <property type="match status" value="1"/>
</dbReference>
<gene>
    <name evidence="1" type="ORF">BCR32DRAFT_273980</name>
</gene>
<dbReference type="GO" id="GO:0034044">
    <property type="term" value="C:exomer complex"/>
    <property type="evidence" value="ECO:0007669"/>
    <property type="project" value="TreeGrafter"/>
</dbReference>
<reference evidence="1 2" key="2">
    <citation type="submission" date="2016-08" db="EMBL/GenBank/DDBJ databases">
        <title>Pervasive Adenine N6-methylation of Active Genes in Fungi.</title>
        <authorList>
            <consortium name="DOE Joint Genome Institute"/>
            <person name="Mondo S.J."/>
            <person name="Dannebaum R.O."/>
            <person name="Kuo R.C."/>
            <person name="Labutti K."/>
            <person name="Haridas S."/>
            <person name="Kuo A."/>
            <person name="Salamov A."/>
            <person name="Ahrendt S.R."/>
            <person name="Lipzen A."/>
            <person name="Sullivan W."/>
            <person name="Andreopoulos W.B."/>
            <person name="Clum A."/>
            <person name="Lindquist E."/>
            <person name="Daum C."/>
            <person name="Ramamoorthy G.K."/>
            <person name="Gryganskyi A."/>
            <person name="Culley D."/>
            <person name="Magnuson J.K."/>
            <person name="James T.Y."/>
            <person name="O'Malley M.A."/>
            <person name="Stajich J.E."/>
            <person name="Spatafora J.W."/>
            <person name="Visel A."/>
            <person name="Grigoriev I.V."/>
        </authorList>
    </citation>
    <scope>NUCLEOTIDE SEQUENCE [LARGE SCALE GENOMIC DNA]</scope>
    <source>
        <strain evidence="1 2">S4</strain>
    </source>
</reference>
<dbReference type="AlphaFoldDB" id="A0A1Y1XQE4"/>
<sequence length="197" mass="23154">MKFTKKEKKYIKSSNSTICNNYLTEAIVKYFTNAKKYDKVIGFFKKIYNINPEIGSVIAKLYFESNRGSEGIEMLYKTVQGGVQSYEIYIKQPNFLKEKKRFNESYPWELLTNIYIDLSEYEKALQTLNSSPMFNNKKKDSSSKNFNSLLEKRILHNDNIPRINHSELHALNILYSIEESDDNIDDKFKEVNLIILL</sequence>
<keyword evidence="2" id="KW-1185">Reference proteome</keyword>
<dbReference type="GO" id="GO:0006893">
    <property type="term" value="P:Golgi to plasma membrane transport"/>
    <property type="evidence" value="ECO:0007669"/>
    <property type="project" value="UniProtKB-ARBA"/>
</dbReference>
<protein>
    <submittedName>
        <fullName evidence="1">Uncharacterized protein</fullName>
    </submittedName>
</protein>
<dbReference type="Proteomes" id="UP000193944">
    <property type="component" value="Unassembled WGS sequence"/>
</dbReference>
<dbReference type="STRING" id="1754192.A0A1Y1XQE4"/>